<protein>
    <submittedName>
        <fullName evidence="11">Metal-dependent hydrolase, endonuclease/exonuclease/phosphatase family</fullName>
    </submittedName>
</protein>
<gene>
    <name evidence="11" type="ORF">SAMN05444277_110119</name>
</gene>
<proteinExistence type="predicted"/>
<dbReference type="CDD" id="cd09084">
    <property type="entry name" value="EEP-2"/>
    <property type="match status" value="1"/>
</dbReference>
<dbReference type="GO" id="GO:0004527">
    <property type="term" value="F:exonuclease activity"/>
    <property type="evidence" value="ECO:0007669"/>
    <property type="project" value="UniProtKB-KW"/>
</dbReference>
<dbReference type="STRING" id="1465490.SAMN05444277_110119"/>
<dbReference type="InterPro" id="IPR036691">
    <property type="entry name" value="Endo/exonu/phosph_ase_sf"/>
</dbReference>
<keyword evidence="5" id="KW-0227">DNA damage</keyword>
<evidence type="ECO:0000256" key="4">
    <source>
        <dbReference type="ARBA" id="ARBA00022723"/>
    </source>
</evidence>
<feature type="transmembrane region" description="Helical" evidence="9">
    <location>
        <begin position="7"/>
        <end position="30"/>
    </location>
</feature>
<keyword evidence="8" id="KW-0234">DNA repair</keyword>
<dbReference type="GO" id="GO:0046872">
    <property type="term" value="F:metal ion binding"/>
    <property type="evidence" value="ECO:0007669"/>
    <property type="project" value="UniProtKB-KW"/>
</dbReference>
<evidence type="ECO:0000256" key="6">
    <source>
        <dbReference type="ARBA" id="ARBA00022801"/>
    </source>
</evidence>
<accession>A0A1I5Y3K0</accession>
<evidence type="ECO:0000256" key="2">
    <source>
        <dbReference type="ARBA" id="ARBA00001946"/>
    </source>
</evidence>
<comment type="cofactor">
    <cofactor evidence="2">
        <name>Mg(2+)</name>
        <dbReference type="ChEBI" id="CHEBI:18420"/>
    </cofactor>
</comment>
<evidence type="ECO:0000256" key="5">
    <source>
        <dbReference type="ARBA" id="ARBA00022763"/>
    </source>
</evidence>
<keyword evidence="12" id="KW-1185">Reference proteome</keyword>
<dbReference type="Proteomes" id="UP000199031">
    <property type="component" value="Unassembled WGS sequence"/>
</dbReference>
<keyword evidence="11" id="KW-0269">Exonuclease</keyword>
<evidence type="ECO:0000313" key="12">
    <source>
        <dbReference type="Proteomes" id="UP000199031"/>
    </source>
</evidence>
<evidence type="ECO:0000256" key="7">
    <source>
        <dbReference type="ARBA" id="ARBA00022842"/>
    </source>
</evidence>
<name>A0A1I5Y3K0_9BACT</name>
<dbReference type="InterPro" id="IPR051547">
    <property type="entry name" value="TDP2-like"/>
</dbReference>
<keyword evidence="9" id="KW-0812">Transmembrane</keyword>
<dbReference type="InterPro" id="IPR005135">
    <property type="entry name" value="Endo/exonuclease/phosphatase"/>
</dbReference>
<evidence type="ECO:0000256" key="1">
    <source>
        <dbReference type="ARBA" id="ARBA00001936"/>
    </source>
</evidence>
<evidence type="ECO:0000313" key="11">
    <source>
        <dbReference type="EMBL" id="SFQ38527.1"/>
    </source>
</evidence>
<keyword evidence="11" id="KW-0255">Endonuclease</keyword>
<feature type="transmembrane region" description="Helical" evidence="9">
    <location>
        <begin position="68"/>
        <end position="87"/>
    </location>
</feature>
<dbReference type="EMBL" id="FOXQ01000010">
    <property type="protein sequence ID" value="SFQ38527.1"/>
    <property type="molecule type" value="Genomic_DNA"/>
</dbReference>
<dbReference type="PANTHER" id="PTHR15822:SF4">
    <property type="entry name" value="TYROSYL-DNA PHOSPHODIESTERASE 2"/>
    <property type="match status" value="1"/>
</dbReference>
<keyword evidence="3" id="KW-0540">Nuclease</keyword>
<dbReference type="OrthoDB" id="635146at2"/>
<feature type="transmembrane region" description="Helical" evidence="9">
    <location>
        <begin position="36"/>
        <end position="61"/>
    </location>
</feature>
<sequence>MKKLIRFAWICGCIILTAVFLISCFSAYISPFSFSFIPLFALWFPYCFLAVIILAVTNFFVRRKKLGSFMLLTLFFGLPNLLKTVAFNAPASFNIQKKDSSLRILTWNVQGFVSSNPKSVKWSGILQVVKNNNPDIVCMQEFLNIITDYDSNTFIQDEMQAMGYNYHFFSNDGFFRLYNGVKVVDGCAIFSKKPFIDSGRVTITTDPEKQNMIYTDIQLNNKPLRIFTARLESFRLYNDTSRLKQDIYEITYHRKRAIQYKLRDIEKLHAKEVNIIRNKIDNTQIPAIYCGDVNSVPTSYTYHHLRGNFQDAFLEKGSGIGRTFYKIVPTLRIDYIFTDKQFKIEQCTVSGKKISDHYPVITDLQWK</sequence>
<dbReference type="SUPFAM" id="SSF56219">
    <property type="entry name" value="DNase I-like"/>
    <property type="match status" value="1"/>
</dbReference>
<evidence type="ECO:0000256" key="3">
    <source>
        <dbReference type="ARBA" id="ARBA00022722"/>
    </source>
</evidence>
<evidence type="ECO:0000256" key="9">
    <source>
        <dbReference type="SAM" id="Phobius"/>
    </source>
</evidence>
<dbReference type="PROSITE" id="PS51257">
    <property type="entry name" value="PROKAR_LIPOPROTEIN"/>
    <property type="match status" value="1"/>
</dbReference>
<dbReference type="GO" id="GO:0006281">
    <property type="term" value="P:DNA repair"/>
    <property type="evidence" value="ECO:0007669"/>
    <property type="project" value="UniProtKB-KW"/>
</dbReference>
<keyword evidence="6 11" id="KW-0378">Hydrolase</keyword>
<dbReference type="AlphaFoldDB" id="A0A1I5Y3K0"/>
<comment type="cofactor">
    <cofactor evidence="1">
        <name>Mn(2+)</name>
        <dbReference type="ChEBI" id="CHEBI:29035"/>
    </cofactor>
</comment>
<dbReference type="Pfam" id="PF03372">
    <property type="entry name" value="Exo_endo_phos"/>
    <property type="match status" value="1"/>
</dbReference>
<dbReference type="PANTHER" id="PTHR15822">
    <property type="entry name" value="TRAF AND TNF RECEPTOR-ASSOCIATED PROTEIN"/>
    <property type="match status" value="1"/>
</dbReference>
<keyword evidence="9" id="KW-0472">Membrane</keyword>
<dbReference type="Gene3D" id="3.60.10.10">
    <property type="entry name" value="Endonuclease/exonuclease/phosphatase"/>
    <property type="match status" value="1"/>
</dbReference>
<keyword evidence="9" id="KW-1133">Transmembrane helix</keyword>
<dbReference type="GO" id="GO:0004519">
    <property type="term" value="F:endonuclease activity"/>
    <property type="evidence" value="ECO:0007669"/>
    <property type="project" value="UniProtKB-KW"/>
</dbReference>
<reference evidence="11 12" key="1">
    <citation type="submission" date="2016-10" db="EMBL/GenBank/DDBJ databases">
        <authorList>
            <person name="de Groot N.N."/>
        </authorList>
    </citation>
    <scope>NUCLEOTIDE SEQUENCE [LARGE SCALE GENOMIC DNA]</scope>
    <source>
        <strain evidence="11 12">DSM 28286</strain>
    </source>
</reference>
<evidence type="ECO:0000256" key="8">
    <source>
        <dbReference type="ARBA" id="ARBA00023204"/>
    </source>
</evidence>
<keyword evidence="7" id="KW-0460">Magnesium</keyword>
<evidence type="ECO:0000259" key="10">
    <source>
        <dbReference type="Pfam" id="PF03372"/>
    </source>
</evidence>
<keyword evidence="4" id="KW-0479">Metal-binding</keyword>
<organism evidence="11 12">
    <name type="scientific">Parafilimonas terrae</name>
    <dbReference type="NCBI Taxonomy" id="1465490"/>
    <lineage>
        <taxon>Bacteria</taxon>
        <taxon>Pseudomonadati</taxon>
        <taxon>Bacteroidota</taxon>
        <taxon>Chitinophagia</taxon>
        <taxon>Chitinophagales</taxon>
        <taxon>Chitinophagaceae</taxon>
        <taxon>Parafilimonas</taxon>
    </lineage>
</organism>
<feature type="domain" description="Endonuclease/exonuclease/phosphatase" evidence="10">
    <location>
        <begin position="105"/>
        <end position="357"/>
    </location>
</feature>